<sequence>MRCQAGVFWLDPCIRPSPSCVNRVLKLIIGSASINDLKLKTW</sequence>
<evidence type="ECO:0000313" key="2">
    <source>
        <dbReference type="Proteomes" id="UP000032142"/>
    </source>
</evidence>
<comment type="caution">
    <text evidence="1">The sequence shown here is derived from an EMBL/GenBank/DDBJ whole genome shotgun (WGS) entry which is preliminary data.</text>
</comment>
<dbReference type="AlphaFoldDB" id="A0A0B0MZD3"/>
<keyword evidence="2" id="KW-1185">Reference proteome</keyword>
<organism evidence="1 2">
    <name type="scientific">Gossypium arboreum</name>
    <name type="common">Tree cotton</name>
    <name type="synonym">Gossypium nanking</name>
    <dbReference type="NCBI Taxonomy" id="29729"/>
    <lineage>
        <taxon>Eukaryota</taxon>
        <taxon>Viridiplantae</taxon>
        <taxon>Streptophyta</taxon>
        <taxon>Embryophyta</taxon>
        <taxon>Tracheophyta</taxon>
        <taxon>Spermatophyta</taxon>
        <taxon>Magnoliopsida</taxon>
        <taxon>eudicotyledons</taxon>
        <taxon>Gunneridae</taxon>
        <taxon>Pentapetalae</taxon>
        <taxon>rosids</taxon>
        <taxon>malvids</taxon>
        <taxon>Malvales</taxon>
        <taxon>Malvaceae</taxon>
        <taxon>Malvoideae</taxon>
        <taxon>Gossypium</taxon>
    </lineage>
</organism>
<reference evidence="2" key="1">
    <citation type="submission" date="2014-09" db="EMBL/GenBank/DDBJ databases">
        <authorList>
            <person name="Mudge J."/>
            <person name="Ramaraj T."/>
            <person name="Lindquist I.E."/>
            <person name="Bharti A.K."/>
            <person name="Sundararajan A."/>
            <person name="Cameron C.T."/>
            <person name="Woodward J.E."/>
            <person name="May G.D."/>
            <person name="Brubaker C."/>
            <person name="Broadhvest J."/>
            <person name="Wilkins T.A."/>
        </authorList>
    </citation>
    <scope>NUCLEOTIDE SEQUENCE</scope>
    <source>
        <strain evidence="2">cv. AKA8401</strain>
    </source>
</reference>
<evidence type="ECO:0000313" key="1">
    <source>
        <dbReference type="EMBL" id="KHG06140.1"/>
    </source>
</evidence>
<protein>
    <submittedName>
        <fullName evidence="1">Uncharacterized protein</fullName>
    </submittedName>
</protein>
<accession>A0A0B0MZD3</accession>
<gene>
    <name evidence="1" type="ORF">F383_31848</name>
</gene>
<proteinExistence type="predicted"/>
<dbReference type="Proteomes" id="UP000032142">
    <property type="component" value="Unassembled WGS sequence"/>
</dbReference>
<dbReference type="EMBL" id="JRRC01444490">
    <property type="protein sequence ID" value="KHG06140.1"/>
    <property type="molecule type" value="Genomic_DNA"/>
</dbReference>
<name>A0A0B0MZD3_GOSAR</name>